<dbReference type="Proteomes" id="UP000597989">
    <property type="component" value="Unassembled WGS sequence"/>
</dbReference>
<accession>A0A917NBY5</accession>
<sequence length="224" mass="24612">MTATINLVPLEPFPEAEAQKVLEYAKKLGMDGITGIIDMIRDLFGHPENILARIEAWGDEGKRAIDDSIDSITNARADLKAYWEGPAFDSFGIYIDHLEKVFTGAATVFGKMKEHLQDIASTMTDLYNQAIGFLIDCADAIIRATGGVIASFQEFIIGVAEPVADAIATFITIVGEVLTEANTVIQQYRQASQNLKMEITNLKVPETIPSSSVDTEGWKVRKRD</sequence>
<dbReference type="EMBL" id="BMMT01000005">
    <property type="protein sequence ID" value="GGI82128.1"/>
    <property type="molecule type" value="Genomic_DNA"/>
</dbReference>
<reference evidence="1 4" key="2">
    <citation type="journal article" date="2019" name="Int. J. Syst. Evol. Microbiol.">
        <title>The Global Catalogue of Microorganisms (GCM) 10K type strain sequencing project: providing services to taxonomists for standard genome sequencing and annotation.</title>
        <authorList>
            <consortium name="The Broad Institute Genomics Platform"/>
            <consortium name="The Broad Institute Genome Sequencing Center for Infectious Disease"/>
            <person name="Wu L."/>
            <person name="Ma J."/>
        </authorList>
    </citation>
    <scope>NUCLEOTIDE SEQUENCE [LARGE SCALE GENOMIC DNA]</scope>
    <source>
        <strain evidence="1 4">JCM 10664</strain>
    </source>
</reference>
<dbReference type="RefSeq" id="WP_229679983.1">
    <property type="nucleotide sequence ID" value="NZ_BAAAHC010000003.1"/>
</dbReference>
<comment type="caution">
    <text evidence="2">The sequence shown here is derived from an EMBL/GenBank/DDBJ whole genome shotgun (WGS) entry which is preliminary data.</text>
</comment>
<name>A0A917NBY5_9PSEU</name>
<evidence type="ECO:0000313" key="3">
    <source>
        <dbReference type="Proteomes" id="UP000597989"/>
    </source>
</evidence>
<gene>
    <name evidence="1" type="ORF">GCM10009545_08270</name>
    <name evidence="2" type="ORF">GCM10011581_19460</name>
</gene>
<organism evidence="2 3">
    <name type="scientific">Saccharopolyspora thermophila</name>
    <dbReference type="NCBI Taxonomy" id="89367"/>
    <lineage>
        <taxon>Bacteria</taxon>
        <taxon>Bacillati</taxon>
        <taxon>Actinomycetota</taxon>
        <taxon>Actinomycetes</taxon>
        <taxon>Pseudonocardiales</taxon>
        <taxon>Pseudonocardiaceae</taxon>
        <taxon>Saccharopolyspora</taxon>
    </lineage>
</organism>
<evidence type="ECO:0000313" key="1">
    <source>
        <dbReference type="EMBL" id="GAA0508532.1"/>
    </source>
</evidence>
<evidence type="ECO:0000313" key="2">
    <source>
        <dbReference type="EMBL" id="GGI82128.1"/>
    </source>
</evidence>
<protein>
    <recommendedName>
        <fullName evidence="5">WXG100 family type VII secretion target</fullName>
    </recommendedName>
</protein>
<proteinExistence type="predicted"/>
<evidence type="ECO:0000313" key="4">
    <source>
        <dbReference type="Proteomes" id="UP001500220"/>
    </source>
</evidence>
<dbReference type="EMBL" id="BAAAHC010000003">
    <property type="protein sequence ID" value="GAA0508532.1"/>
    <property type="molecule type" value="Genomic_DNA"/>
</dbReference>
<evidence type="ECO:0008006" key="5">
    <source>
        <dbReference type="Google" id="ProtNLM"/>
    </source>
</evidence>
<keyword evidence="4" id="KW-1185">Reference proteome</keyword>
<reference evidence="2" key="3">
    <citation type="submission" date="2020-09" db="EMBL/GenBank/DDBJ databases">
        <authorList>
            <person name="Sun Q."/>
            <person name="Zhou Y."/>
        </authorList>
    </citation>
    <scope>NUCLEOTIDE SEQUENCE</scope>
    <source>
        <strain evidence="2">CGMCC 4.7206</strain>
    </source>
</reference>
<dbReference type="AlphaFoldDB" id="A0A917NBY5"/>
<reference evidence="1" key="4">
    <citation type="submission" date="2023-12" db="EMBL/GenBank/DDBJ databases">
        <authorList>
            <person name="Sun Q."/>
            <person name="Inoue M."/>
        </authorList>
    </citation>
    <scope>NUCLEOTIDE SEQUENCE</scope>
    <source>
        <strain evidence="1">JCM 10664</strain>
    </source>
</reference>
<reference evidence="2 3" key="1">
    <citation type="journal article" date="2014" name="Int. J. Syst. Evol. Microbiol.">
        <title>Complete genome sequence of Corynebacterium casei LMG S-19264T (=DSM 44701T), isolated from a smear-ripened cheese.</title>
        <authorList>
            <consortium name="US DOE Joint Genome Institute (JGI-PGF)"/>
            <person name="Walter F."/>
            <person name="Albersmeier A."/>
            <person name="Kalinowski J."/>
            <person name="Ruckert C."/>
        </authorList>
    </citation>
    <scope>NUCLEOTIDE SEQUENCE [LARGE SCALE GENOMIC DNA]</scope>
    <source>
        <strain evidence="2 3">CGMCC 4.7206</strain>
    </source>
</reference>
<dbReference type="Proteomes" id="UP001500220">
    <property type="component" value="Unassembled WGS sequence"/>
</dbReference>